<gene>
    <name evidence="1" type="ORF">KIV10_12235</name>
</gene>
<sequence length="95" mass="10645">MTGTSTFSIELCEFQTGMTAENPDLLIMYLAGWSKFAIENPAEKDNKLLGNLAGVKSVLELYSANLGKGISKDRKIEKLLKMNNEELKEYVEKQI</sequence>
<protein>
    <submittedName>
        <fullName evidence="1">Uncharacterized protein</fullName>
    </submittedName>
</protein>
<evidence type="ECO:0000313" key="2">
    <source>
        <dbReference type="Proteomes" id="UP001297092"/>
    </source>
</evidence>
<comment type="caution">
    <text evidence="1">The sequence shown here is derived from an EMBL/GenBank/DDBJ whole genome shotgun (WGS) entry which is preliminary data.</text>
</comment>
<name>A0ABS5S956_9FLAO</name>
<accession>A0ABS5S956</accession>
<dbReference type="EMBL" id="JAHCTB010000005">
    <property type="protein sequence ID" value="MBT0608954.1"/>
    <property type="molecule type" value="Genomic_DNA"/>
</dbReference>
<reference evidence="1 2" key="1">
    <citation type="submission" date="2021-05" db="EMBL/GenBank/DDBJ databases">
        <title>Aequorivita echinoideorum JCM 30378 genome.</title>
        <authorList>
            <person name="Zhang H."/>
            <person name="Li C."/>
        </authorList>
    </citation>
    <scope>NUCLEOTIDE SEQUENCE [LARGE SCALE GENOMIC DNA]</scope>
    <source>
        <strain evidence="1 2">JCM30378</strain>
    </source>
</reference>
<dbReference type="Proteomes" id="UP001297092">
    <property type="component" value="Unassembled WGS sequence"/>
</dbReference>
<keyword evidence="2" id="KW-1185">Reference proteome</keyword>
<organism evidence="1 2">
    <name type="scientific">Aequorivita echinoideorum</name>
    <dbReference type="NCBI Taxonomy" id="1549647"/>
    <lineage>
        <taxon>Bacteria</taxon>
        <taxon>Pseudomonadati</taxon>
        <taxon>Bacteroidota</taxon>
        <taxon>Flavobacteriia</taxon>
        <taxon>Flavobacteriales</taxon>
        <taxon>Flavobacteriaceae</taxon>
        <taxon>Aequorivita</taxon>
    </lineage>
</organism>
<evidence type="ECO:0000313" key="1">
    <source>
        <dbReference type="EMBL" id="MBT0608954.1"/>
    </source>
</evidence>
<dbReference type="RefSeq" id="WP_214114160.1">
    <property type="nucleotide sequence ID" value="NZ_JAHCTB010000005.1"/>
</dbReference>
<proteinExistence type="predicted"/>